<feature type="transmembrane region" description="Helical" evidence="10">
    <location>
        <begin position="20"/>
        <end position="39"/>
    </location>
</feature>
<dbReference type="InterPro" id="IPR000983">
    <property type="entry name" value="Bac_GSPG_pilin"/>
</dbReference>
<dbReference type="InterPro" id="IPR045584">
    <property type="entry name" value="Pilin-like"/>
</dbReference>
<evidence type="ECO:0000256" key="5">
    <source>
        <dbReference type="ARBA" id="ARBA00022481"/>
    </source>
</evidence>
<evidence type="ECO:0000256" key="1">
    <source>
        <dbReference type="ARBA" id="ARBA00004377"/>
    </source>
</evidence>
<proteinExistence type="inferred from homology"/>
<dbReference type="NCBIfam" id="TIGR02532">
    <property type="entry name" value="IV_pilin_GFxxxE"/>
    <property type="match status" value="1"/>
</dbReference>
<dbReference type="AlphaFoldDB" id="A0A0C2HG13"/>
<dbReference type="GO" id="GO:0015627">
    <property type="term" value="C:type II protein secretion system complex"/>
    <property type="evidence" value="ECO:0007669"/>
    <property type="project" value="InterPro"/>
</dbReference>
<keyword evidence="5" id="KW-0488">Methylation</keyword>
<reference evidence="12 13" key="1">
    <citation type="submission" date="2014-12" db="EMBL/GenBank/DDBJ databases">
        <title>Genomes of Geoalkalibacter ferrihydriticus and Geoalkalibacter subterraneus, two haloalkaliphilic metal-reducing members of the Geobacteraceae.</title>
        <authorList>
            <person name="Badalamenti J.P."/>
            <person name="Torres C.I."/>
            <person name="Krajmalnik-Brown R."/>
            <person name="Bond D.R."/>
        </authorList>
    </citation>
    <scope>NUCLEOTIDE SEQUENCE [LARGE SCALE GENOMIC DNA]</scope>
    <source>
        <strain evidence="12 13">DSM 17813</strain>
    </source>
</reference>
<keyword evidence="6" id="KW-0997">Cell inner membrane</keyword>
<gene>
    <name evidence="12" type="ORF">GFER_14725</name>
</gene>
<sequence>MKKMTKYLKHSQRGFTLIEIMVVVIILGILAGIVVPRLLDEPDEARRTKAQVQIRSFEEALAMFKLHNGFFPSTEQGLQALVRKPETGRIPNNYREGGYIRQIPLDPWGNPYVYLSPGVHGEYDLISYGADGEPGGEGRNADIENWNIQ</sequence>
<name>A0A0C2HG13_9BACT</name>
<dbReference type="PROSITE" id="PS00409">
    <property type="entry name" value="PROKAR_NTER_METHYL"/>
    <property type="match status" value="1"/>
</dbReference>
<dbReference type="Proteomes" id="UP000035068">
    <property type="component" value="Unassembled WGS sequence"/>
</dbReference>
<evidence type="ECO:0000256" key="3">
    <source>
        <dbReference type="ARBA" id="ARBA00020042"/>
    </source>
</evidence>
<keyword evidence="13" id="KW-1185">Reference proteome</keyword>
<comment type="similarity">
    <text evidence="2">Belongs to the GSP G family.</text>
</comment>
<keyword evidence="9 10" id="KW-0472">Membrane</keyword>
<evidence type="ECO:0000313" key="13">
    <source>
        <dbReference type="Proteomes" id="UP000035068"/>
    </source>
</evidence>
<keyword evidence="4" id="KW-1003">Cell membrane</keyword>
<evidence type="ECO:0000256" key="2">
    <source>
        <dbReference type="ARBA" id="ARBA00009984"/>
    </source>
</evidence>
<dbReference type="InterPro" id="IPR013545">
    <property type="entry name" value="T2SS_protein-GspG_C"/>
</dbReference>
<organism evidence="12 13">
    <name type="scientific">Geoalkalibacter ferrihydriticus DSM 17813</name>
    <dbReference type="NCBI Taxonomy" id="1121915"/>
    <lineage>
        <taxon>Bacteria</taxon>
        <taxon>Pseudomonadati</taxon>
        <taxon>Thermodesulfobacteriota</taxon>
        <taxon>Desulfuromonadia</taxon>
        <taxon>Desulfuromonadales</taxon>
        <taxon>Geoalkalibacteraceae</taxon>
        <taxon>Geoalkalibacter</taxon>
    </lineage>
</organism>
<evidence type="ECO:0000259" key="11">
    <source>
        <dbReference type="Pfam" id="PF08334"/>
    </source>
</evidence>
<dbReference type="Pfam" id="PF07963">
    <property type="entry name" value="N_methyl"/>
    <property type="match status" value="1"/>
</dbReference>
<keyword evidence="8 10" id="KW-1133">Transmembrane helix</keyword>
<evidence type="ECO:0000256" key="10">
    <source>
        <dbReference type="SAM" id="Phobius"/>
    </source>
</evidence>
<feature type="domain" description="Type II secretion system protein GspG C-terminal" evidence="11">
    <location>
        <begin position="38"/>
        <end position="146"/>
    </location>
</feature>
<dbReference type="GO" id="GO:0005886">
    <property type="term" value="C:plasma membrane"/>
    <property type="evidence" value="ECO:0007669"/>
    <property type="project" value="UniProtKB-SubCell"/>
</dbReference>
<dbReference type="PRINTS" id="PR00813">
    <property type="entry name" value="BCTERIALGSPG"/>
</dbReference>
<dbReference type="Gene3D" id="3.30.700.10">
    <property type="entry name" value="Glycoprotein, Type 4 Pilin"/>
    <property type="match status" value="1"/>
</dbReference>
<evidence type="ECO:0000313" key="12">
    <source>
        <dbReference type="EMBL" id="KIH75886.1"/>
    </source>
</evidence>
<dbReference type="GO" id="GO:0015628">
    <property type="term" value="P:protein secretion by the type II secretion system"/>
    <property type="evidence" value="ECO:0007669"/>
    <property type="project" value="InterPro"/>
</dbReference>
<dbReference type="EMBL" id="JWJD01000007">
    <property type="protein sequence ID" value="KIH75886.1"/>
    <property type="molecule type" value="Genomic_DNA"/>
</dbReference>
<dbReference type="PANTHER" id="PTHR30093:SF44">
    <property type="entry name" value="TYPE II SECRETION SYSTEM CORE PROTEIN G"/>
    <property type="match status" value="1"/>
</dbReference>
<evidence type="ECO:0000256" key="7">
    <source>
        <dbReference type="ARBA" id="ARBA00022692"/>
    </source>
</evidence>
<dbReference type="PANTHER" id="PTHR30093">
    <property type="entry name" value="GENERAL SECRETION PATHWAY PROTEIN G"/>
    <property type="match status" value="1"/>
</dbReference>
<accession>A0A0C2HG13</accession>
<dbReference type="InterPro" id="IPR010054">
    <property type="entry name" value="Type2_sec_GspG"/>
</dbReference>
<dbReference type="NCBIfam" id="TIGR01710">
    <property type="entry name" value="typeII_sec_gspG"/>
    <property type="match status" value="1"/>
</dbReference>
<comment type="caution">
    <text evidence="12">The sequence shown here is derived from an EMBL/GenBank/DDBJ whole genome shotgun (WGS) entry which is preliminary data.</text>
</comment>
<protein>
    <recommendedName>
        <fullName evidence="3">Type II secretion system core protein G</fullName>
    </recommendedName>
</protein>
<keyword evidence="7 10" id="KW-0812">Transmembrane</keyword>
<dbReference type="InterPro" id="IPR012902">
    <property type="entry name" value="N_methyl_site"/>
</dbReference>
<dbReference type="Pfam" id="PF08334">
    <property type="entry name" value="T2SSG"/>
    <property type="match status" value="1"/>
</dbReference>
<evidence type="ECO:0000256" key="4">
    <source>
        <dbReference type="ARBA" id="ARBA00022475"/>
    </source>
</evidence>
<comment type="subcellular location">
    <subcellularLocation>
        <location evidence="1">Cell inner membrane</location>
        <topology evidence="1">Single-pass membrane protein</topology>
    </subcellularLocation>
</comment>
<dbReference type="SUPFAM" id="SSF54523">
    <property type="entry name" value="Pili subunits"/>
    <property type="match status" value="1"/>
</dbReference>
<evidence type="ECO:0000256" key="8">
    <source>
        <dbReference type="ARBA" id="ARBA00022989"/>
    </source>
</evidence>
<evidence type="ECO:0000256" key="6">
    <source>
        <dbReference type="ARBA" id="ARBA00022519"/>
    </source>
</evidence>
<evidence type="ECO:0000256" key="9">
    <source>
        <dbReference type="ARBA" id="ARBA00023136"/>
    </source>
</evidence>